<comment type="cofactor">
    <cofactor evidence="1">
        <name>Mg(2+)</name>
        <dbReference type="ChEBI" id="CHEBI:18420"/>
    </cofactor>
</comment>
<evidence type="ECO:0000256" key="3">
    <source>
        <dbReference type="ARBA" id="ARBA00012513"/>
    </source>
</evidence>
<dbReference type="InterPro" id="IPR051131">
    <property type="entry name" value="NEK_Ser/Thr_kinase_NIMA"/>
</dbReference>
<feature type="compositionally biased region" description="Acidic residues" evidence="14">
    <location>
        <begin position="861"/>
        <end position="885"/>
    </location>
</feature>
<evidence type="ECO:0000256" key="7">
    <source>
        <dbReference type="ARBA" id="ARBA00022741"/>
    </source>
</evidence>
<dbReference type="InterPro" id="IPR017441">
    <property type="entry name" value="Protein_kinase_ATP_BS"/>
</dbReference>
<reference evidence="17" key="1">
    <citation type="journal article" date="2023" name="Commun. Biol.">
        <title>Genome analysis of Parmales, the sister group of diatoms, reveals the evolutionary specialization of diatoms from phago-mixotrophs to photoautotrophs.</title>
        <authorList>
            <person name="Ban H."/>
            <person name="Sato S."/>
            <person name="Yoshikawa S."/>
            <person name="Yamada K."/>
            <person name="Nakamura Y."/>
            <person name="Ichinomiya M."/>
            <person name="Sato N."/>
            <person name="Blanc-Mathieu R."/>
            <person name="Endo H."/>
            <person name="Kuwata A."/>
            <person name="Ogata H."/>
        </authorList>
    </citation>
    <scope>NUCLEOTIDE SEQUENCE [LARGE SCALE GENOMIC DNA]</scope>
    <source>
        <strain evidence="17">NIES 3700</strain>
    </source>
</reference>
<dbReference type="Gene3D" id="3.30.200.20">
    <property type="entry name" value="Phosphorylase Kinase, domain 1"/>
    <property type="match status" value="1"/>
</dbReference>
<feature type="compositionally biased region" description="Low complexity" evidence="14">
    <location>
        <begin position="344"/>
        <end position="377"/>
    </location>
</feature>
<feature type="region of interest" description="Disordered" evidence="14">
    <location>
        <begin position="418"/>
        <end position="603"/>
    </location>
</feature>
<evidence type="ECO:0000256" key="5">
    <source>
        <dbReference type="ARBA" id="ARBA00022679"/>
    </source>
</evidence>
<dbReference type="PROSITE" id="PS00107">
    <property type="entry name" value="PROTEIN_KINASE_ATP"/>
    <property type="match status" value="1"/>
</dbReference>
<proteinExistence type="inferred from homology"/>
<dbReference type="PANTHER" id="PTHR44899">
    <property type="entry name" value="CAMK FAMILY PROTEIN KINASE"/>
    <property type="match status" value="1"/>
</dbReference>
<evidence type="ECO:0000256" key="8">
    <source>
        <dbReference type="ARBA" id="ARBA00022777"/>
    </source>
</evidence>
<accession>A0A9W7FMV4</accession>
<dbReference type="Pfam" id="PF00069">
    <property type="entry name" value="Pkinase"/>
    <property type="match status" value="1"/>
</dbReference>
<keyword evidence="4" id="KW-0723">Serine/threonine-protein kinase</keyword>
<feature type="compositionally biased region" description="Basic and acidic residues" evidence="14">
    <location>
        <begin position="827"/>
        <end position="837"/>
    </location>
</feature>
<feature type="region of interest" description="Disordered" evidence="14">
    <location>
        <begin position="338"/>
        <end position="403"/>
    </location>
</feature>
<feature type="compositionally biased region" description="Basic and acidic residues" evidence="14">
    <location>
        <begin position="746"/>
        <end position="755"/>
    </location>
</feature>
<evidence type="ECO:0000256" key="12">
    <source>
        <dbReference type="ARBA" id="ARBA00048679"/>
    </source>
</evidence>
<evidence type="ECO:0000256" key="13">
    <source>
        <dbReference type="PROSITE-ProRule" id="PRU10141"/>
    </source>
</evidence>
<protein>
    <recommendedName>
        <fullName evidence="3">non-specific serine/threonine protein kinase</fullName>
        <ecNumber evidence="3">2.7.11.1</ecNumber>
    </recommendedName>
</protein>
<evidence type="ECO:0000256" key="9">
    <source>
        <dbReference type="ARBA" id="ARBA00022840"/>
    </source>
</evidence>
<comment type="catalytic activity">
    <reaction evidence="11">
        <text>L-threonyl-[protein] + ATP = O-phospho-L-threonyl-[protein] + ADP + H(+)</text>
        <dbReference type="Rhea" id="RHEA:46608"/>
        <dbReference type="Rhea" id="RHEA-COMP:11060"/>
        <dbReference type="Rhea" id="RHEA-COMP:11605"/>
        <dbReference type="ChEBI" id="CHEBI:15378"/>
        <dbReference type="ChEBI" id="CHEBI:30013"/>
        <dbReference type="ChEBI" id="CHEBI:30616"/>
        <dbReference type="ChEBI" id="CHEBI:61977"/>
        <dbReference type="ChEBI" id="CHEBI:456216"/>
        <dbReference type="EC" id="2.7.11.1"/>
    </reaction>
</comment>
<evidence type="ECO:0000313" key="17">
    <source>
        <dbReference type="Proteomes" id="UP001165122"/>
    </source>
</evidence>
<evidence type="ECO:0000256" key="1">
    <source>
        <dbReference type="ARBA" id="ARBA00001946"/>
    </source>
</evidence>
<gene>
    <name evidence="16" type="ORF">TrLO_g4126</name>
</gene>
<sequence length="1036" mass="114826">MDNYDPMRVLGEGSFGKVYLMRAKKERTLVCVKVIKLKNIPRKEREACKKEVDLLRRLNHPNICGYRDSFMSRNRDSLCIVMEFCDGGDLSDIIKKARNQLFTESRILHYFVQMSLGLHYMHSNRILHRDLKTQNIFLLGNGRLVLGDLGICKVLEGTSDFAKTCIGTPYYMSPEIFKNKPYSHKADIWALGCVLYEMVTLKHAFDGSSINQLASKIIKGRFPPISSRYSAHLKDLITAMLQTNPNKRPSIERILKLPFISRHVGDFIGDIVKRDNGGSGIGAGTKMIKVAALNLNDEGSQINEPKEVTSLRNQLKTLGLQNLVAKATGVAPSETPSTLAAAVAASNSNPTSRSSKSSAQQPPSQSPRRPEPSSRAAVNPALEQRKAHARAQARALNREEERKKAVEAALARLRAEREERMQKRNKLGVRGREPVKSQLPSAARGAKHNNNNPKGMQRKRSNASNPALNKEPTAVAGMRRNPSAAAAPGLRRQPSKYVAPQQQQQVAELEDWEQRRKRQEMKRRKSREEEEESGARAAAVAMQKKKQAAKPVVNIKSNLPLSKFAPGPIPQMKRPSNPSRNVRAAAQPQPQPAVANKDDDRKRQMEEFRKLKADKEILDKRIAAKLAQSKAREEEEKKEKVIAAAVEEKKKLAKAKLEKEKIAGDEAKPMLFVPAPVKIKKLPASVSASHINNVQPMLSDRGGRRSESVSALNGPPIPSKKVKPADLLADKIVGAAARGAKGVSIVEKKEVKKDVPSASASTNGDESSDFSESDGEIDLEGEGEGSDDEFVGAENSADDNETEMVLIDREAELEAELMKATMRCEDLKETLRQCKPETDEDDEDVEEEEDEADLLMKADGIAEEEDENDDSTVDESENDEGDEDQEKPTALRLRLPAKRNSEKENVMVHPAPQPQPTADVTPHTPVKTPPRSNRTEKSSKSNPSAKILADLTLSKAPTPENGRGSVSARVRFLQQRCVKVLGETMYDDAYNFLKTAQEEDEADDLVQARLESILGRDRVKTFGALIDQIVFMESQI</sequence>
<dbReference type="Proteomes" id="UP001165122">
    <property type="component" value="Unassembled WGS sequence"/>
</dbReference>
<dbReference type="GO" id="GO:0004674">
    <property type="term" value="F:protein serine/threonine kinase activity"/>
    <property type="evidence" value="ECO:0007669"/>
    <property type="project" value="UniProtKB-KW"/>
</dbReference>
<dbReference type="InterPro" id="IPR008271">
    <property type="entry name" value="Ser/Thr_kinase_AS"/>
</dbReference>
<dbReference type="FunFam" id="3.30.200.20:FF:000097">
    <property type="entry name" value="Probable serine/threonine-protein kinase nek1"/>
    <property type="match status" value="1"/>
</dbReference>
<dbReference type="Gene3D" id="1.10.510.10">
    <property type="entry name" value="Transferase(Phosphotransferase) domain 1"/>
    <property type="match status" value="1"/>
</dbReference>
<name>A0A9W7FMV4_9STRA</name>
<evidence type="ECO:0000256" key="10">
    <source>
        <dbReference type="ARBA" id="ARBA00022842"/>
    </source>
</evidence>
<keyword evidence="10" id="KW-0460">Magnesium</keyword>
<comment type="similarity">
    <text evidence="2">Belongs to the protein kinase superfamily. NEK Ser/Thr protein kinase family. NIMA subfamily.</text>
</comment>
<evidence type="ECO:0000259" key="15">
    <source>
        <dbReference type="PROSITE" id="PS50011"/>
    </source>
</evidence>
<feature type="binding site" evidence="13">
    <location>
        <position position="43"/>
    </location>
    <ligand>
        <name>ATP</name>
        <dbReference type="ChEBI" id="CHEBI:30616"/>
    </ligand>
</feature>
<dbReference type="FunFam" id="1.10.510.10:FF:000172">
    <property type="entry name" value="serine/threonine-protein kinase Nek1 isoform X1"/>
    <property type="match status" value="1"/>
</dbReference>
<dbReference type="InterPro" id="IPR000719">
    <property type="entry name" value="Prot_kinase_dom"/>
</dbReference>
<dbReference type="AlphaFoldDB" id="A0A9W7FMV4"/>
<dbReference type="PROSITE" id="PS00108">
    <property type="entry name" value="PROTEIN_KINASE_ST"/>
    <property type="match status" value="1"/>
</dbReference>
<evidence type="ECO:0000256" key="11">
    <source>
        <dbReference type="ARBA" id="ARBA00047899"/>
    </source>
</evidence>
<keyword evidence="6" id="KW-0479">Metal-binding</keyword>
<dbReference type="PANTHER" id="PTHR44899:SF3">
    <property type="entry name" value="SERINE_THREONINE-PROTEIN KINASE NEK1"/>
    <property type="match status" value="1"/>
</dbReference>
<dbReference type="PROSITE" id="PS50011">
    <property type="entry name" value="PROTEIN_KINASE_DOM"/>
    <property type="match status" value="1"/>
</dbReference>
<dbReference type="GO" id="GO:0046872">
    <property type="term" value="F:metal ion binding"/>
    <property type="evidence" value="ECO:0007669"/>
    <property type="project" value="UniProtKB-KW"/>
</dbReference>
<evidence type="ECO:0000256" key="6">
    <source>
        <dbReference type="ARBA" id="ARBA00022723"/>
    </source>
</evidence>
<evidence type="ECO:0000256" key="4">
    <source>
        <dbReference type="ARBA" id="ARBA00022527"/>
    </source>
</evidence>
<feature type="compositionally biased region" description="Basic residues" evidence="14">
    <location>
        <begin position="515"/>
        <end position="525"/>
    </location>
</feature>
<feature type="region of interest" description="Disordered" evidence="14">
    <location>
        <begin position="827"/>
        <end position="964"/>
    </location>
</feature>
<dbReference type="SUPFAM" id="SSF56112">
    <property type="entry name" value="Protein kinase-like (PK-like)"/>
    <property type="match status" value="1"/>
</dbReference>
<feature type="region of interest" description="Disordered" evidence="14">
    <location>
        <begin position="693"/>
        <end position="722"/>
    </location>
</feature>
<evidence type="ECO:0000313" key="16">
    <source>
        <dbReference type="EMBL" id="GMI15058.1"/>
    </source>
</evidence>
<dbReference type="GO" id="GO:0005524">
    <property type="term" value="F:ATP binding"/>
    <property type="evidence" value="ECO:0007669"/>
    <property type="project" value="UniProtKB-UniRule"/>
</dbReference>
<dbReference type="EMBL" id="BRXW01000224">
    <property type="protein sequence ID" value="GMI15058.1"/>
    <property type="molecule type" value="Genomic_DNA"/>
</dbReference>
<keyword evidence="7 13" id="KW-0547">Nucleotide-binding</keyword>
<dbReference type="CDD" id="cd08215">
    <property type="entry name" value="STKc_Nek"/>
    <property type="match status" value="1"/>
</dbReference>
<keyword evidence="9 13" id="KW-0067">ATP-binding</keyword>
<dbReference type="EC" id="2.7.11.1" evidence="3"/>
<feature type="region of interest" description="Disordered" evidence="14">
    <location>
        <begin position="738"/>
        <end position="809"/>
    </location>
</feature>
<comment type="caution">
    <text evidence="16">The sequence shown here is derived from an EMBL/GenBank/DDBJ whole genome shotgun (WGS) entry which is preliminary data.</text>
</comment>
<feature type="compositionally biased region" description="Acidic residues" evidence="14">
    <location>
        <begin position="766"/>
        <end position="802"/>
    </location>
</feature>
<organism evidence="16 17">
    <name type="scientific">Triparma laevis f. longispina</name>
    <dbReference type="NCBI Taxonomy" id="1714387"/>
    <lineage>
        <taxon>Eukaryota</taxon>
        <taxon>Sar</taxon>
        <taxon>Stramenopiles</taxon>
        <taxon>Ochrophyta</taxon>
        <taxon>Bolidophyceae</taxon>
        <taxon>Parmales</taxon>
        <taxon>Triparmaceae</taxon>
        <taxon>Triparma</taxon>
    </lineage>
</organism>
<evidence type="ECO:0000256" key="14">
    <source>
        <dbReference type="SAM" id="MobiDB-lite"/>
    </source>
</evidence>
<feature type="compositionally biased region" description="Acidic residues" evidence="14">
    <location>
        <begin position="838"/>
        <end position="853"/>
    </location>
</feature>
<dbReference type="InterPro" id="IPR011009">
    <property type="entry name" value="Kinase-like_dom_sf"/>
</dbReference>
<keyword evidence="5" id="KW-0808">Transferase</keyword>
<comment type="catalytic activity">
    <reaction evidence="12">
        <text>L-seryl-[protein] + ATP = O-phospho-L-seryl-[protein] + ADP + H(+)</text>
        <dbReference type="Rhea" id="RHEA:17989"/>
        <dbReference type="Rhea" id="RHEA-COMP:9863"/>
        <dbReference type="Rhea" id="RHEA-COMP:11604"/>
        <dbReference type="ChEBI" id="CHEBI:15378"/>
        <dbReference type="ChEBI" id="CHEBI:29999"/>
        <dbReference type="ChEBI" id="CHEBI:30616"/>
        <dbReference type="ChEBI" id="CHEBI:83421"/>
        <dbReference type="ChEBI" id="CHEBI:456216"/>
        <dbReference type="EC" id="2.7.11.1"/>
    </reaction>
</comment>
<dbReference type="SMART" id="SM00220">
    <property type="entry name" value="S_TKc"/>
    <property type="match status" value="1"/>
</dbReference>
<keyword evidence="8" id="KW-0418">Kinase</keyword>
<feature type="domain" description="Protein kinase" evidence="15">
    <location>
        <begin position="4"/>
        <end position="260"/>
    </location>
</feature>
<evidence type="ECO:0000256" key="2">
    <source>
        <dbReference type="ARBA" id="ARBA00010886"/>
    </source>
</evidence>
<dbReference type="OrthoDB" id="248923at2759"/>
<keyword evidence="17" id="KW-1185">Reference proteome</keyword>